<protein>
    <recommendedName>
        <fullName evidence="1">Phospholipase D-like domain-containing protein</fullName>
    </recommendedName>
</protein>
<dbReference type="HOGENOM" id="CLU_1032979_0_0_2"/>
<dbReference type="SUPFAM" id="SSF56024">
    <property type="entry name" value="Phospholipase D/nuclease"/>
    <property type="match status" value="1"/>
</dbReference>
<feature type="domain" description="Phospholipase D-like" evidence="1">
    <location>
        <begin position="120"/>
        <end position="256"/>
    </location>
</feature>
<organism evidence="2 3">
    <name type="scientific">Thermofilum adornatum</name>
    <dbReference type="NCBI Taxonomy" id="1365176"/>
    <lineage>
        <taxon>Archaea</taxon>
        <taxon>Thermoproteota</taxon>
        <taxon>Thermoprotei</taxon>
        <taxon>Thermofilales</taxon>
        <taxon>Thermofilaceae</taxon>
        <taxon>Thermofilum</taxon>
    </lineage>
</organism>
<proteinExistence type="predicted"/>
<evidence type="ECO:0000313" key="3">
    <source>
        <dbReference type="Proteomes" id="UP000015543"/>
    </source>
</evidence>
<dbReference type="GeneID" id="16573383"/>
<dbReference type="Pfam" id="PF13091">
    <property type="entry name" value="PLDc_2"/>
    <property type="match status" value="1"/>
</dbReference>
<dbReference type="PATRIC" id="fig|1365176.7.peg.718"/>
<dbReference type="AlphaFoldDB" id="S5Z713"/>
<dbReference type="Gene3D" id="3.30.870.10">
    <property type="entry name" value="Endonuclease Chain A"/>
    <property type="match status" value="1"/>
</dbReference>
<gene>
    <name evidence="2" type="ORF">N186_03690</name>
</gene>
<dbReference type="InterPro" id="IPR025202">
    <property type="entry name" value="PLD-like_dom"/>
</dbReference>
<dbReference type="RefSeq" id="WP_020962405.1">
    <property type="nucleotide sequence ID" value="NC_022093.1"/>
</dbReference>
<dbReference type="KEGG" id="thb:N186_03690"/>
<accession>S5Z713</accession>
<reference evidence="2 3" key="1">
    <citation type="journal article" date="2013" name="Genome Announc.">
        <title>Complete Genomic Sequence of 'Thermofilum adornatus' Strain 1910bT, a Hyperthermophilic Anaerobic Organotrophic Crenarchaeon.</title>
        <authorList>
            <person name="Dominova I.N."/>
            <person name="Kublanov I.V."/>
            <person name="Podosokorskaya O.A."/>
            <person name="Derbikova K.S."/>
            <person name="Patrushev M.V."/>
            <person name="Toshchakov S.V."/>
        </authorList>
    </citation>
    <scope>NUCLEOTIDE SEQUENCE [LARGE SCALE GENOMIC DNA]</scope>
    <source>
        <strain evidence="3">1910b</strain>
    </source>
</reference>
<sequence>MSFKNNCAPEMKEKILSILRESPKSVPEIKKQFPDEVSISQIIKCLLELRRIGLVKAVKDEFFDETRPLTTTLWAVNEDKDLMQKFISSPDVSIILSGALKEDLGKSFESFPSFFDAIGEIILSAERELNIAVPYIDSTFTGLLSNYKAFIRNIPNLRILTEFKKENIGSLQRLKNSLFPNLEYKVIGQYGLIKYGQKTIYTKIRGIHLKMIITENMAMIGSFNMTEVHFLSNYDIAVLFKGEIVNQLLRLFQQIWNLAKQPSVSIHAG</sequence>
<name>S5Z713_9CREN</name>
<dbReference type="EMBL" id="CP006646">
    <property type="protein sequence ID" value="AGT35100.1"/>
    <property type="molecule type" value="Genomic_DNA"/>
</dbReference>
<evidence type="ECO:0000259" key="1">
    <source>
        <dbReference type="Pfam" id="PF13091"/>
    </source>
</evidence>
<evidence type="ECO:0000313" key="2">
    <source>
        <dbReference type="EMBL" id="AGT35100.1"/>
    </source>
</evidence>
<dbReference type="eggNOG" id="arCOG04362">
    <property type="taxonomic scope" value="Archaea"/>
</dbReference>
<dbReference type="Proteomes" id="UP000015543">
    <property type="component" value="Chromosome"/>
</dbReference>
<keyword evidence="3" id="KW-1185">Reference proteome</keyword>